<evidence type="ECO:0000313" key="3">
    <source>
        <dbReference type="Proteomes" id="UP000800038"/>
    </source>
</evidence>
<dbReference type="Proteomes" id="UP000800038">
    <property type="component" value="Unassembled WGS sequence"/>
</dbReference>
<keyword evidence="3" id="KW-1185">Reference proteome</keyword>
<protein>
    <submittedName>
        <fullName evidence="2">Uncharacterized protein</fullName>
    </submittedName>
</protein>
<evidence type="ECO:0000313" key="2">
    <source>
        <dbReference type="EMBL" id="KAF1944197.1"/>
    </source>
</evidence>
<feature type="region of interest" description="Disordered" evidence="1">
    <location>
        <begin position="269"/>
        <end position="355"/>
    </location>
</feature>
<gene>
    <name evidence="2" type="ORF">EJ02DRAFT_452571</name>
</gene>
<reference evidence="2" key="1">
    <citation type="journal article" date="2020" name="Stud. Mycol.">
        <title>101 Dothideomycetes genomes: a test case for predicting lifestyles and emergence of pathogens.</title>
        <authorList>
            <person name="Haridas S."/>
            <person name="Albert R."/>
            <person name="Binder M."/>
            <person name="Bloem J."/>
            <person name="Labutti K."/>
            <person name="Salamov A."/>
            <person name="Andreopoulos B."/>
            <person name="Baker S."/>
            <person name="Barry K."/>
            <person name="Bills G."/>
            <person name="Bluhm B."/>
            <person name="Cannon C."/>
            <person name="Castanera R."/>
            <person name="Culley D."/>
            <person name="Daum C."/>
            <person name="Ezra D."/>
            <person name="Gonzalez J."/>
            <person name="Henrissat B."/>
            <person name="Kuo A."/>
            <person name="Liang C."/>
            <person name="Lipzen A."/>
            <person name="Lutzoni F."/>
            <person name="Magnuson J."/>
            <person name="Mondo S."/>
            <person name="Nolan M."/>
            <person name="Ohm R."/>
            <person name="Pangilinan J."/>
            <person name="Park H.-J."/>
            <person name="Ramirez L."/>
            <person name="Alfaro M."/>
            <person name="Sun H."/>
            <person name="Tritt A."/>
            <person name="Yoshinaga Y."/>
            <person name="Zwiers L.-H."/>
            <person name="Turgeon B."/>
            <person name="Goodwin S."/>
            <person name="Spatafora J."/>
            <person name="Crous P."/>
            <person name="Grigoriev I."/>
        </authorList>
    </citation>
    <scope>NUCLEOTIDE SEQUENCE</scope>
    <source>
        <strain evidence="2">CBS 161.51</strain>
    </source>
</reference>
<accession>A0A6A5T556</accession>
<evidence type="ECO:0000256" key="1">
    <source>
        <dbReference type="SAM" id="MobiDB-lite"/>
    </source>
</evidence>
<proteinExistence type="predicted"/>
<feature type="compositionally biased region" description="Low complexity" evidence="1">
    <location>
        <begin position="277"/>
        <end position="302"/>
    </location>
</feature>
<feature type="region of interest" description="Disordered" evidence="1">
    <location>
        <begin position="23"/>
        <end position="59"/>
    </location>
</feature>
<feature type="compositionally biased region" description="Polar residues" evidence="1">
    <location>
        <begin position="345"/>
        <end position="355"/>
    </location>
</feature>
<sequence>MQVHAVPESERVFDSTGRKLPWGYEFADSDQNQQRRMPEEKGPFGKARKRGTSRAKTPTVKSVEDAAKLDNQRAIDDIFGRFWVDEDKKRSITTTTTRPSATIPPSTAAANLIDVSNGLNASFAGGASTTAGFTQEPKEVILYGYGTDAQWAAISHYEKVSNGIIYEEYDREPDNPKFGYAFTSHRASHYRSLNKSALRKVNEYVGGDHWIKVTFDSAEAAERACHYSPKSIQGWLVYAEMYRGMGPQGGDQAIRAEVGGFSQAASPNTISSGTLGARGASQSSATASSATATASRPAPQARLPRSATEPSFLRTSGAFPSHVDDMPVEPAPQQLQQQQALDPNTFPSQTTTTALNPRSQRAALRLKGANVKPVIFQPSSKAFLPAKPRWQRTVGSLPIIGWVVGSGQGIIGDHVPRKEDGSFDLASASLYWRAWYMVDSCFGSDFCGVRDAEYDE</sequence>
<dbReference type="EMBL" id="ML976018">
    <property type="protein sequence ID" value="KAF1944197.1"/>
    <property type="molecule type" value="Genomic_DNA"/>
</dbReference>
<dbReference type="Gene3D" id="3.30.70.330">
    <property type="match status" value="1"/>
</dbReference>
<organism evidence="2 3">
    <name type="scientific">Clathrospora elynae</name>
    <dbReference type="NCBI Taxonomy" id="706981"/>
    <lineage>
        <taxon>Eukaryota</taxon>
        <taxon>Fungi</taxon>
        <taxon>Dikarya</taxon>
        <taxon>Ascomycota</taxon>
        <taxon>Pezizomycotina</taxon>
        <taxon>Dothideomycetes</taxon>
        <taxon>Pleosporomycetidae</taxon>
        <taxon>Pleosporales</taxon>
        <taxon>Diademaceae</taxon>
        <taxon>Clathrospora</taxon>
    </lineage>
</organism>
<name>A0A6A5T556_9PLEO</name>
<dbReference type="OrthoDB" id="8033832at2759"/>
<dbReference type="InterPro" id="IPR012677">
    <property type="entry name" value="Nucleotide-bd_a/b_plait_sf"/>
</dbReference>
<feature type="compositionally biased region" description="Low complexity" evidence="1">
    <location>
        <begin position="331"/>
        <end position="341"/>
    </location>
</feature>
<dbReference type="AlphaFoldDB" id="A0A6A5T556"/>